<comment type="caution">
    <text evidence="2">The sequence shown here is derived from an EMBL/GenBank/DDBJ whole genome shotgun (WGS) entry which is preliminary data.</text>
</comment>
<dbReference type="Gene3D" id="3.30.450.30">
    <property type="entry name" value="Dynein light chain 2a, cytoplasmic"/>
    <property type="match status" value="1"/>
</dbReference>
<gene>
    <name evidence="2" type="ORF">AJ80_09078</name>
</gene>
<feature type="compositionally biased region" description="Low complexity" evidence="1">
    <location>
        <begin position="279"/>
        <end position="292"/>
    </location>
</feature>
<dbReference type="AlphaFoldDB" id="A0A2B7WWY0"/>
<proteinExistence type="predicted"/>
<keyword evidence="3" id="KW-1185">Reference proteome</keyword>
<evidence type="ECO:0000313" key="2">
    <source>
        <dbReference type="EMBL" id="PGH01002.1"/>
    </source>
</evidence>
<feature type="region of interest" description="Disordered" evidence="1">
    <location>
        <begin position="82"/>
        <end position="101"/>
    </location>
</feature>
<name>A0A2B7WWY0_POLH7</name>
<sequence>MALFDPYPRPSSRDSTRHHSNIFADPSFVPVWEKSHVKFAQNLLECSNEPIEYCDDDEDYRDNCFFFPEDCVYTPAARDSNWHPDNHPESESDQDHSSSSTITTADMIAGLPDIKMLDTAALTDLLSDNLCPPEITSIIIFATNGAIFAHASPLPPRQLRSLSATYGAAYSAYAVNSPNGNLTGVNPASHPSSFVTAPSVPLGDMGSIVFEVDNVVAVVTKIADKVLLAVMGPTHIKPQTRPPLSSGGRIDTSSVVSDTERTITGESYSTARDHATSLASSAPNPVSISSSSGRPDLLGSERIPLSANTESDTNLETQWEIDRKSDLDRLLTLNLSSSPSILLALESKSAALGRFLSNKLQDLEYPDDF</sequence>
<feature type="region of interest" description="Disordered" evidence="1">
    <location>
        <begin position="235"/>
        <end position="304"/>
    </location>
</feature>
<dbReference type="OrthoDB" id="4525340at2759"/>
<evidence type="ECO:0000256" key="1">
    <source>
        <dbReference type="SAM" id="MobiDB-lite"/>
    </source>
</evidence>
<feature type="compositionally biased region" description="Basic and acidic residues" evidence="1">
    <location>
        <begin position="82"/>
        <end position="96"/>
    </location>
</feature>
<evidence type="ECO:0000313" key="3">
    <source>
        <dbReference type="Proteomes" id="UP000224634"/>
    </source>
</evidence>
<dbReference type="Proteomes" id="UP000224634">
    <property type="component" value="Unassembled WGS sequence"/>
</dbReference>
<protein>
    <submittedName>
        <fullName evidence="2">Uncharacterized protein</fullName>
    </submittedName>
</protein>
<reference evidence="2 3" key="1">
    <citation type="submission" date="2017-10" db="EMBL/GenBank/DDBJ databases">
        <title>Comparative genomics in systemic dimorphic fungi from Ajellomycetaceae.</title>
        <authorList>
            <person name="Munoz J.F."/>
            <person name="Mcewen J.G."/>
            <person name="Clay O.K."/>
            <person name="Cuomo C.A."/>
        </authorList>
    </citation>
    <scope>NUCLEOTIDE SEQUENCE [LARGE SCALE GENOMIC DNA]</scope>
    <source>
        <strain evidence="2 3">UAMH7299</strain>
    </source>
</reference>
<accession>A0A2B7WWY0</accession>
<dbReference type="STRING" id="1447883.A0A2B7WWY0"/>
<organism evidence="2 3">
    <name type="scientific">Polytolypa hystricis (strain UAMH7299)</name>
    <dbReference type="NCBI Taxonomy" id="1447883"/>
    <lineage>
        <taxon>Eukaryota</taxon>
        <taxon>Fungi</taxon>
        <taxon>Dikarya</taxon>
        <taxon>Ascomycota</taxon>
        <taxon>Pezizomycotina</taxon>
        <taxon>Eurotiomycetes</taxon>
        <taxon>Eurotiomycetidae</taxon>
        <taxon>Onygenales</taxon>
        <taxon>Onygenales incertae sedis</taxon>
        <taxon>Polytolypa</taxon>
    </lineage>
</organism>
<dbReference type="EMBL" id="PDNA01000243">
    <property type="protein sequence ID" value="PGH01002.1"/>
    <property type="molecule type" value="Genomic_DNA"/>
</dbReference>